<proteinExistence type="predicted"/>
<evidence type="ECO:0000313" key="1">
    <source>
        <dbReference type="EMBL" id="UKJ90522.2"/>
    </source>
</evidence>
<reference evidence="1" key="1">
    <citation type="submission" date="2022-07" db="EMBL/GenBank/DDBJ databases">
        <title>Evaluation of T. orientalis genome assembly methods using nanopore sequencing and analysis of variation between genomes.</title>
        <authorList>
            <person name="Yam J."/>
            <person name="Micallef M.L."/>
            <person name="Liu M."/>
            <person name="Djordjevic S.P."/>
            <person name="Bogema D.R."/>
            <person name="Jenkins C."/>
        </authorList>
    </citation>
    <scope>NUCLEOTIDE SEQUENCE</scope>
    <source>
        <strain evidence="1">Fish Creek</strain>
    </source>
</reference>
<organism evidence="1 2">
    <name type="scientific">Theileria orientalis</name>
    <dbReference type="NCBI Taxonomy" id="68886"/>
    <lineage>
        <taxon>Eukaryota</taxon>
        <taxon>Sar</taxon>
        <taxon>Alveolata</taxon>
        <taxon>Apicomplexa</taxon>
        <taxon>Aconoidasida</taxon>
        <taxon>Piroplasmida</taxon>
        <taxon>Theileriidae</taxon>
        <taxon>Theileria</taxon>
    </lineage>
</organism>
<dbReference type="AlphaFoldDB" id="A0A976QW88"/>
<dbReference type="OrthoDB" id="361925at2759"/>
<dbReference type="EMBL" id="CP056068">
    <property type="protein sequence ID" value="UKJ90522.2"/>
    <property type="molecule type" value="Genomic_DNA"/>
</dbReference>
<protein>
    <submittedName>
        <fullName evidence="1">Uncharacterized protein</fullName>
    </submittedName>
</protein>
<sequence>MPTDTIVSQVSVNTYNNKSSTLKDHNQIINTDPEYVYCDSLKNLRLSEPSRKNEELKFDLNTFNSDLRGRLQNLFSNGSHSLLLEDGAFVYLESLKKFLQNTNISYEQRNLLEFCLLILIFLKNNKKECNIGNVELSLDSIHKFDICPEIVNKIVHGSRLFYKNHGNELELLVNICIWSIEVGNSPNLIQLCYELLLQALRCGYKRDIVESYIRNSILSRSSVITYISHTQSQYQHVYWNLRILQVGLSKKILKESDTKNVREFALNALKLSNKSLYILDESACLLAQIWMIEGVDFDLGIENRLRILLKLLSISDTSFLIHFKMDELTKLAISGPLELRKLALKCLSLLPEKPENTVVTRVIEKLLYRNNFTTYRSFLKNLDLGILTIGVKYLKDLNSAVKYLNSLHKLTNNIIYGSYINKSASARTSVLEGATAEKESKIYDYDFVVLLKILTATPLGPCCIKCIIEKLNALKSNLNLYYYQIFDLVNAIIATRSYVSKMNTMSIDVDYASDLSLYLLLGMDANFTSIRRDYIKALTISTNHIDFDYISYIMNTVMNIVTRVGGSVSACSTKDYCNGGSAVDTVASDNGYKMGNEGAASSCVDSAAATTVRAYSKWALRIMVSGLCEYLEVFIEHNALGIYGANHPSINKLCNGTITLFKSIVNDTSVTSDLSIVAQMVNVLKGVYHSESRTGESRFEEQVDGYKEELLINFCSLYEAISREQLPFYVVEPAILALVYKQCARYAARGLCNTITLHATKKILQMTANQLTLLEVHDWDGLVIADLRSLVSLVLTKLKRKHCSLIERGLSHTFKFYSHNFRLTKDSVEKRLKELLDVDLVHMYHVDELNLFESDYTLASDVVQNMYVSRISRLQVSHDVLSSVPWAGTSKLVCIMDEVAHRGPNDQKTWSTLVRRADIILDSFNSNNLSRMAVILTKNSFSDSSFLKRLKSQCLKKADESDLLSCCGFLYALNKMGLCDHQVLSQFRQRVTDQLSSAKDSYPLVLILNVYCNSKDRHMVMSLLSELKGYIASLKPQAFAMIVIDVLSNFNDSEMLGNLEAFILNSLNCIESMDLRSLVRLYGVFSSTSHPLRAQYLDNLANVLSNSIHHATLHQLSTVLLGYTRCSVDTRLLRALIDSIKSKYESGDLQELLFLLSNLLKLNLNELSLVQDLVNRIVEFKHINGVQLSNLVYLGGKHKLNIPDTFIFEHYQRLKGTFDLRDLTLFAYGMHKLGNLSLHPELYERAGQMANNEYNTTSHVIFKRIFKNLN</sequence>
<gene>
    <name evidence="1" type="ORF">MACJ_001456</name>
</gene>
<accession>A0A976QW88</accession>
<name>A0A976QW88_THEOR</name>
<dbReference type="Proteomes" id="UP000244803">
    <property type="component" value="Chromosome 2"/>
</dbReference>
<evidence type="ECO:0000313" key="2">
    <source>
        <dbReference type="Proteomes" id="UP000244803"/>
    </source>
</evidence>